<evidence type="ECO:0000313" key="2">
    <source>
        <dbReference type="Proteomes" id="UP000276133"/>
    </source>
</evidence>
<comment type="caution">
    <text evidence="1">The sequence shown here is derived from an EMBL/GenBank/DDBJ whole genome shotgun (WGS) entry which is preliminary data.</text>
</comment>
<name>A0A3M7QEH7_BRAPC</name>
<proteinExistence type="predicted"/>
<dbReference type="AlphaFoldDB" id="A0A3M7QEH7"/>
<gene>
    <name evidence="1" type="ORF">BpHYR1_007125</name>
</gene>
<protein>
    <submittedName>
        <fullName evidence="1">Uncharacterized protein</fullName>
    </submittedName>
</protein>
<organism evidence="1 2">
    <name type="scientific">Brachionus plicatilis</name>
    <name type="common">Marine rotifer</name>
    <name type="synonym">Brachionus muelleri</name>
    <dbReference type="NCBI Taxonomy" id="10195"/>
    <lineage>
        <taxon>Eukaryota</taxon>
        <taxon>Metazoa</taxon>
        <taxon>Spiralia</taxon>
        <taxon>Gnathifera</taxon>
        <taxon>Rotifera</taxon>
        <taxon>Eurotatoria</taxon>
        <taxon>Monogononta</taxon>
        <taxon>Pseudotrocha</taxon>
        <taxon>Ploima</taxon>
        <taxon>Brachionidae</taxon>
        <taxon>Brachionus</taxon>
    </lineage>
</organism>
<dbReference type="EMBL" id="REGN01006433">
    <property type="protein sequence ID" value="RNA09594.1"/>
    <property type="molecule type" value="Genomic_DNA"/>
</dbReference>
<keyword evidence="2" id="KW-1185">Reference proteome</keyword>
<dbReference type="OrthoDB" id="70874at2759"/>
<evidence type="ECO:0000313" key="1">
    <source>
        <dbReference type="EMBL" id="RNA09594.1"/>
    </source>
</evidence>
<accession>A0A3M7QEH7</accession>
<sequence>MNKKINFFLFNSATPRGFYNTWQISIPLDDIDNISIPLDDIDNISIPLDDIDNISIPLDDIDNISIPLENIDKILILLDDIDFENIDIFYRYSSLSIEFHGLKNKIQTTEQPGIKPTRYVHPTLALLYILLTINLKTKAFRVSSKYEEEQKLMASGISLIRALQMMIGLNKWNKKLKLVYVRMMQFAFFNCYH</sequence>
<reference evidence="1 2" key="1">
    <citation type="journal article" date="2018" name="Sci. Rep.">
        <title>Genomic signatures of local adaptation to the degree of environmental predictability in rotifers.</title>
        <authorList>
            <person name="Franch-Gras L."/>
            <person name="Hahn C."/>
            <person name="Garcia-Roger E.M."/>
            <person name="Carmona M.J."/>
            <person name="Serra M."/>
            <person name="Gomez A."/>
        </authorList>
    </citation>
    <scope>NUCLEOTIDE SEQUENCE [LARGE SCALE GENOMIC DNA]</scope>
    <source>
        <strain evidence="1">HYR1</strain>
    </source>
</reference>
<dbReference type="Proteomes" id="UP000276133">
    <property type="component" value="Unassembled WGS sequence"/>
</dbReference>